<keyword evidence="3" id="KW-1185">Reference proteome</keyword>
<reference evidence="2 3" key="1">
    <citation type="submission" date="2017-10" db="EMBL/GenBank/DDBJ databases">
        <title>The draft genome sequence of Lewinella nigricans NBRC 102662.</title>
        <authorList>
            <person name="Wang K."/>
        </authorList>
    </citation>
    <scope>NUCLEOTIDE SEQUENCE [LARGE SCALE GENOMIC DNA]</scope>
    <source>
        <strain evidence="2 3">NBRC 102662</strain>
    </source>
</reference>
<dbReference type="Proteomes" id="UP000223913">
    <property type="component" value="Unassembled WGS sequence"/>
</dbReference>
<comment type="caution">
    <text evidence="2">The sequence shown here is derived from an EMBL/GenBank/DDBJ whole genome shotgun (WGS) entry which is preliminary data.</text>
</comment>
<gene>
    <name evidence="2" type="ORF">CRP01_30420</name>
</gene>
<evidence type="ECO:0000313" key="3">
    <source>
        <dbReference type="Proteomes" id="UP000223913"/>
    </source>
</evidence>
<proteinExistence type="predicted"/>
<protein>
    <submittedName>
        <fullName evidence="2">Uncharacterized protein</fullName>
    </submittedName>
</protein>
<dbReference type="RefSeq" id="WP_099153842.1">
    <property type="nucleotide sequence ID" value="NZ_PDUD01000037.1"/>
</dbReference>
<feature type="chain" id="PRO_5012632664" evidence="1">
    <location>
        <begin position="22"/>
        <end position="217"/>
    </location>
</feature>
<sequence>MKTIKHLFIPFLLLFVMTAFLSCEKESVADIDTQREELQDLMSQLKDPANRTIFFEAINKALTQNSEAEGGQAKSAEFTDPVPIWLSGGFLLSCNGQIVSFDAPFDNNDFYRENPDGTVSVQHTSKEAYFSYLNTETGEEYEGENGNMHVKYTGTYFELYIPAIGVTIRTILTNDSPNARILQGTGKIVTETGAEKTLIAHLSDAPGDAKNGCIRLE</sequence>
<organism evidence="2 3">
    <name type="scientific">Flavilitoribacter nigricans (strain ATCC 23147 / DSM 23189 / NBRC 102662 / NCIMB 1420 / SS-2)</name>
    <name type="common">Lewinella nigricans</name>
    <dbReference type="NCBI Taxonomy" id="1122177"/>
    <lineage>
        <taxon>Bacteria</taxon>
        <taxon>Pseudomonadati</taxon>
        <taxon>Bacteroidota</taxon>
        <taxon>Saprospiria</taxon>
        <taxon>Saprospirales</taxon>
        <taxon>Lewinellaceae</taxon>
        <taxon>Flavilitoribacter</taxon>
    </lineage>
</organism>
<keyword evidence="1" id="KW-0732">Signal</keyword>
<feature type="signal peptide" evidence="1">
    <location>
        <begin position="1"/>
        <end position="21"/>
    </location>
</feature>
<dbReference type="AlphaFoldDB" id="A0A2D0N2R3"/>
<accession>A0A2D0N2R3</accession>
<dbReference type="PROSITE" id="PS51257">
    <property type="entry name" value="PROKAR_LIPOPROTEIN"/>
    <property type="match status" value="1"/>
</dbReference>
<evidence type="ECO:0000313" key="2">
    <source>
        <dbReference type="EMBL" id="PHN02700.1"/>
    </source>
</evidence>
<dbReference type="EMBL" id="PDUD01000037">
    <property type="protein sequence ID" value="PHN02700.1"/>
    <property type="molecule type" value="Genomic_DNA"/>
</dbReference>
<name>A0A2D0N2R3_FLAN2</name>
<evidence type="ECO:0000256" key="1">
    <source>
        <dbReference type="SAM" id="SignalP"/>
    </source>
</evidence>